<reference evidence="1 2" key="2">
    <citation type="journal article" date="2022" name="Mol. Ecol. Resour.">
        <title>The genomes of chicory, endive, great burdock and yacon provide insights into Asteraceae paleo-polyploidization history and plant inulin production.</title>
        <authorList>
            <person name="Fan W."/>
            <person name="Wang S."/>
            <person name="Wang H."/>
            <person name="Wang A."/>
            <person name="Jiang F."/>
            <person name="Liu H."/>
            <person name="Zhao H."/>
            <person name="Xu D."/>
            <person name="Zhang Y."/>
        </authorList>
    </citation>
    <scope>NUCLEOTIDE SEQUENCE [LARGE SCALE GENOMIC DNA]</scope>
    <source>
        <strain evidence="2">cv. Niubang</strain>
    </source>
</reference>
<comment type="caution">
    <text evidence="1">The sequence shown here is derived from an EMBL/GenBank/DDBJ whole genome shotgun (WGS) entry which is preliminary data.</text>
</comment>
<name>A0ACB9C6J1_ARCLA</name>
<dbReference type="EMBL" id="CM042051">
    <property type="protein sequence ID" value="KAI3729878.1"/>
    <property type="molecule type" value="Genomic_DNA"/>
</dbReference>
<dbReference type="Proteomes" id="UP001055879">
    <property type="component" value="Linkage Group LG05"/>
</dbReference>
<protein>
    <submittedName>
        <fullName evidence="1">Uncharacterized protein</fullName>
    </submittedName>
</protein>
<evidence type="ECO:0000313" key="2">
    <source>
        <dbReference type="Proteomes" id="UP001055879"/>
    </source>
</evidence>
<reference evidence="2" key="1">
    <citation type="journal article" date="2022" name="Mol. Ecol. Resour.">
        <title>The genomes of chicory, endive, great burdock and yacon provide insights into Asteraceae palaeo-polyploidization history and plant inulin production.</title>
        <authorList>
            <person name="Fan W."/>
            <person name="Wang S."/>
            <person name="Wang H."/>
            <person name="Wang A."/>
            <person name="Jiang F."/>
            <person name="Liu H."/>
            <person name="Zhao H."/>
            <person name="Xu D."/>
            <person name="Zhang Y."/>
        </authorList>
    </citation>
    <scope>NUCLEOTIDE SEQUENCE [LARGE SCALE GENOMIC DNA]</scope>
    <source>
        <strain evidence="2">cv. Niubang</strain>
    </source>
</reference>
<keyword evidence="2" id="KW-1185">Reference proteome</keyword>
<accession>A0ACB9C6J1</accession>
<gene>
    <name evidence="1" type="ORF">L6452_18550</name>
</gene>
<proteinExistence type="predicted"/>
<sequence>MSKNMAQEDVNDIFATLSQHEDEVNLLREEKKMVKDSLALLADKKKGSSSSSVSGSKSKLKKSKAYLTILLIPVLSLRLMKLRLILLKIYRGLLGTWPSSQRNSTRALGKRSIIQSTSMKNQEEGKVLMAEEENWSFQSSDEEDANFTQVCVMAKVNEDVEAASEQSEGHKSSTWNQNLKL</sequence>
<evidence type="ECO:0000313" key="1">
    <source>
        <dbReference type="EMBL" id="KAI3729878.1"/>
    </source>
</evidence>
<organism evidence="1 2">
    <name type="scientific">Arctium lappa</name>
    <name type="common">Greater burdock</name>
    <name type="synonym">Lappa major</name>
    <dbReference type="NCBI Taxonomy" id="4217"/>
    <lineage>
        <taxon>Eukaryota</taxon>
        <taxon>Viridiplantae</taxon>
        <taxon>Streptophyta</taxon>
        <taxon>Embryophyta</taxon>
        <taxon>Tracheophyta</taxon>
        <taxon>Spermatophyta</taxon>
        <taxon>Magnoliopsida</taxon>
        <taxon>eudicotyledons</taxon>
        <taxon>Gunneridae</taxon>
        <taxon>Pentapetalae</taxon>
        <taxon>asterids</taxon>
        <taxon>campanulids</taxon>
        <taxon>Asterales</taxon>
        <taxon>Asteraceae</taxon>
        <taxon>Carduoideae</taxon>
        <taxon>Cardueae</taxon>
        <taxon>Arctiinae</taxon>
        <taxon>Arctium</taxon>
    </lineage>
</organism>